<keyword evidence="1" id="KW-1133">Transmembrane helix</keyword>
<gene>
    <name evidence="2" type="ORF">K402DRAFT_274784</name>
</gene>
<dbReference type="AlphaFoldDB" id="A0A6G1GIS5"/>
<dbReference type="EMBL" id="ML977226">
    <property type="protein sequence ID" value="KAF1980714.1"/>
    <property type="molecule type" value="Genomic_DNA"/>
</dbReference>
<proteinExistence type="predicted"/>
<reference evidence="2" key="1">
    <citation type="journal article" date="2020" name="Stud. Mycol.">
        <title>101 Dothideomycetes genomes: a test case for predicting lifestyles and emergence of pathogens.</title>
        <authorList>
            <person name="Haridas S."/>
            <person name="Albert R."/>
            <person name="Binder M."/>
            <person name="Bloem J."/>
            <person name="Labutti K."/>
            <person name="Salamov A."/>
            <person name="Andreopoulos B."/>
            <person name="Baker S."/>
            <person name="Barry K."/>
            <person name="Bills G."/>
            <person name="Bluhm B."/>
            <person name="Cannon C."/>
            <person name="Castanera R."/>
            <person name="Culley D."/>
            <person name="Daum C."/>
            <person name="Ezra D."/>
            <person name="Gonzalez J."/>
            <person name="Henrissat B."/>
            <person name="Kuo A."/>
            <person name="Liang C."/>
            <person name="Lipzen A."/>
            <person name="Lutzoni F."/>
            <person name="Magnuson J."/>
            <person name="Mondo S."/>
            <person name="Nolan M."/>
            <person name="Ohm R."/>
            <person name="Pangilinan J."/>
            <person name="Park H.-J."/>
            <person name="Ramirez L."/>
            <person name="Alfaro M."/>
            <person name="Sun H."/>
            <person name="Tritt A."/>
            <person name="Yoshinaga Y."/>
            <person name="Zwiers L.-H."/>
            <person name="Turgeon B."/>
            <person name="Goodwin S."/>
            <person name="Spatafora J."/>
            <person name="Crous P."/>
            <person name="Grigoriev I."/>
        </authorList>
    </citation>
    <scope>NUCLEOTIDE SEQUENCE</scope>
    <source>
        <strain evidence="2">CBS 113979</strain>
    </source>
</reference>
<accession>A0A6G1GIS5</accession>
<evidence type="ECO:0000256" key="1">
    <source>
        <dbReference type="SAM" id="Phobius"/>
    </source>
</evidence>
<dbReference type="Proteomes" id="UP000800041">
    <property type="component" value="Unassembled WGS sequence"/>
</dbReference>
<keyword evidence="3" id="KW-1185">Reference proteome</keyword>
<organism evidence="2 3">
    <name type="scientific">Aulographum hederae CBS 113979</name>
    <dbReference type="NCBI Taxonomy" id="1176131"/>
    <lineage>
        <taxon>Eukaryota</taxon>
        <taxon>Fungi</taxon>
        <taxon>Dikarya</taxon>
        <taxon>Ascomycota</taxon>
        <taxon>Pezizomycotina</taxon>
        <taxon>Dothideomycetes</taxon>
        <taxon>Pleosporomycetidae</taxon>
        <taxon>Aulographales</taxon>
        <taxon>Aulographaceae</taxon>
    </lineage>
</organism>
<evidence type="ECO:0000313" key="2">
    <source>
        <dbReference type="EMBL" id="KAF1980714.1"/>
    </source>
</evidence>
<evidence type="ECO:0000313" key="3">
    <source>
        <dbReference type="Proteomes" id="UP000800041"/>
    </source>
</evidence>
<feature type="transmembrane region" description="Helical" evidence="1">
    <location>
        <begin position="56"/>
        <end position="78"/>
    </location>
</feature>
<protein>
    <submittedName>
        <fullName evidence="2">Uncharacterized protein</fullName>
    </submittedName>
</protein>
<keyword evidence="1" id="KW-0472">Membrane</keyword>
<sequence length="105" mass="12184">MMEFDVRLRNVRSLMRRRTIWKTQMMKTRWGRSWRRDPFLTTSNSLPWHSLSGTRLFFLLFLIGITLEIMIGALLLVLRDAHQVGEGCNGILGQAEITCLNGHVP</sequence>
<name>A0A6G1GIS5_9PEZI</name>
<keyword evidence="1" id="KW-0812">Transmembrane</keyword>